<sequence length="285" mass="29497">MQFSTLVSIALSFAAVVCAQQKTGQNAFTHPLGGTIDASEPLTLKWTPTTTGTVTIKLLKGPTTNILDIDIVATYIENSGSYTWNIPQSLQDSGTMPEGDKYGFKILDDATGTYEYSPPFDISVPGSTYGGASGTSDSSASSAVESTSKKATSTSAAASTSAAQKTTAIAQSTTVEATATPTVIQEQPVETEASAVATTFATKTTAAAKATSTSADTEATESQGSPPNILFIAGIGAGGIVLCGFIILGLCMCCRSKKRKSTSPIENTMSQRHSKMYGNGMYNRV</sequence>
<evidence type="ECO:0000256" key="2">
    <source>
        <dbReference type="SAM" id="MobiDB-lite"/>
    </source>
</evidence>
<evidence type="ECO:0000259" key="5">
    <source>
        <dbReference type="Pfam" id="PF10342"/>
    </source>
</evidence>
<proteinExistence type="predicted"/>
<keyword evidence="3" id="KW-1133">Transmembrane helix</keyword>
<feature type="region of interest" description="Disordered" evidence="2">
    <location>
        <begin position="207"/>
        <end position="226"/>
    </location>
</feature>
<keyword evidence="1 4" id="KW-0732">Signal</keyword>
<keyword evidence="3" id="KW-0812">Transmembrane</keyword>
<dbReference type="OrthoDB" id="4094614at2759"/>
<dbReference type="Proteomes" id="UP000277580">
    <property type="component" value="Unassembled WGS sequence"/>
</dbReference>
<dbReference type="PANTHER" id="PTHR40633">
    <property type="entry name" value="MATRIX PROTEIN, PUTATIVE (AFU_ORTHOLOGUE AFUA_8G05410)-RELATED"/>
    <property type="match status" value="1"/>
</dbReference>
<name>A0A3N4KDN8_9PEZI</name>
<feature type="domain" description="Yeast cell wall synthesis Kre9/Knh1-like N-terminal" evidence="5">
    <location>
        <begin position="35"/>
        <end position="122"/>
    </location>
</feature>
<protein>
    <recommendedName>
        <fullName evidence="5">Yeast cell wall synthesis Kre9/Knh1-like N-terminal domain-containing protein</fullName>
    </recommendedName>
</protein>
<feature type="signal peptide" evidence="4">
    <location>
        <begin position="1"/>
        <end position="19"/>
    </location>
</feature>
<keyword evidence="7" id="KW-1185">Reference proteome</keyword>
<reference evidence="6 7" key="1">
    <citation type="journal article" date="2018" name="Nat. Ecol. Evol.">
        <title>Pezizomycetes genomes reveal the molecular basis of ectomycorrhizal truffle lifestyle.</title>
        <authorList>
            <person name="Murat C."/>
            <person name="Payen T."/>
            <person name="Noel B."/>
            <person name="Kuo A."/>
            <person name="Morin E."/>
            <person name="Chen J."/>
            <person name="Kohler A."/>
            <person name="Krizsan K."/>
            <person name="Balestrini R."/>
            <person name="Da Silva C."/>
            <person name="Montanini B."/>
            <person name="Hainaut M."/>
            <person name="Levati E."/>
            <person name="Barry K.W."/>
            <person name="Belfiori B."/>
            <person name="Cichocki N."/>
            <person name="Clum A."/>
            <person name="Dockter R.B."/>
            <person name="Fauchery L."/>
            <person name="Guy J."/>
            <person name="Iotti M."/>
            <person name="Le Tacon F."/>
            <person name="Lindquist E.A."/>
            <person name="Lipzen A."/>
            <person name="Malagnac F."/>
            <person name="Mello A."/>
            <person name="Molinier V."/>
            <person name="Miyauchi S."/>
            <person name="Poulain J."/>
            <person name="Riccioni C."/>
            <person name="Rubini A."/>
            <person name="Sitrit Y."/>
            <person name="Splivallo R."/>
            <person name="Traeger S."/>
            <person name="Wang M."/>
            <person name="Zifcakova L."/>
            <person name="Wipf D."/>
            <person name="Zambonelli A."/>
            <person name="Paolocci F."/>
            <person name="Nowrousian M."/>
            <person name="Ottonello S."/>
            <person name="Baldrian P."/>
            <person name="Spatafora J.W."/>
            <person name="Henrissat B."/>
            <person name="Nagy L.G."/>
            <person name="Aury J.M."/>
            <person name="Wincker P."/>
            <person name="Grigoriev I.V."/>
            <person name="Bonfante P."/>
            <person name="Martin F.M."/>
        </authorList>
    </citation>
    <scope>NUCLEOTIDE SEQUENCE [LARGE SCALE GENOMIC DNA]</scope>
    <source>
        <strain evidence="6 7">CCBAS932</strain>
    </source>
</reference>
<organism evidence="6 7">
    <name type="scientific">Morchella conica CCBAS932</name>
    <dbReference type="NCBI Taxonomy" id="1392247"/>
    <lineage>
        <taxon>Eukaryota</taxon>
        <taxon>Fungi</taxon>
        <taxon>Dikarya</taxon>
        <taxon>Ascomycota</taxon>
        <taxon>Pezizomycotina</taxon>
        <taxon>Pezizomycetes</taxon>
        <taxon>Pezizales</taxon>
        <taxon>Morchellaceae</taxon>
        <taxon>Morchella</taxon>
    </lineage>
</organism>
<dbReference type="STRING" id="1392247.A0A3N4KDN8"/>
<evidence type="ECO:0000256" key="1">
    <source>
        <dbReference type="ARBA" id="ARBA00022729"/>
    </source>
</evidence>
<dbReference type="PANTHER" id="PTHR40633:SF1">
    <property type="entry name" value="GPI ANCHORED SERINE-THREONINE RICH PROTEIN (AFU_ORTHOLOGUE AFUA_1G03630)"/>
    <property type="match status" value="1"/>
</dbReference>
<evidence type="ECO:0000256" key="3">
    <source>
        <dbReference type="SAM" id="Phobius"/>
    </source>
</evidence>
<evidence type="ECO:0000313" key="7">
    <source>
        <dbReference type="Proteomes" id="UP000277580"/>
    </source>
</evidence>
<feature type="transmembrane region" description="Helical" evidence="3">
    <location>
        <begin position="229"/>
        <end position="251"/>
    </location>
</feature>
<gene>
    <name evidence="6" type="ORF">P167DRAFT_567749</name>
</gene>
<dbReference type="EMBL" id="ML119160">
    <property type="protein sequence ID" value="RPB08654.1"/>
    <property type="molecule type" value="Genomic_DNA"/>
</dbReference>
<dbReference type="InterPro" id="IPR052982">
    <property type="entry name" value="SRP1/TIP1-like"/>
</dbReference>
<feature type="compositionally biased region" description="Low complexity" evidence="2">
    <location>
        <begin position="207"/>
        <end position="222"/>
    </location>
</feature>
<dbReference type="Pfam" id="PF10342">
    <property type="entry name" value="Kre9_KNH"/>
    <property type="match status" value="1"/>
</dbReference>
<dbReference type="InParanoid" id="A0A3N4KDN8"/>
<accession>A0A3N4KDN8</accession>
<evidence type="ECO:0000256" key="4">
    <source>
        <dbReference type="SAM" id="SignalP"/>
    </source>
</evidence>
<dbReference type="InterPro" id="IPR018466">
    <property type="entry name" value="Kre9/Knh1-like_N"/>
</dbReference>
<evidence type="ECO:0000313" key="6">
    <source>
        <dbReference type="EMBL" id="RPB08654.1"/>
    </source>
</evidence>
<feature type="chain" id="PRO_5017944508" description="Yeast cell wall synthesis Kre9/Knh1-like N-terminal domain-containing protein" evidence="4">
    <location>
        <begin position="20"/>
        <end position="285"/>
    </location>
</feature>
<keyword evidence="3" id="KW-0472">Membrane</keyword>
<dbReference type="AlphaFoldDB" id="A0A3N4KDN8"/>